<name>A0ABS0WXT2_9ACTN</name>
<evidence type="ECO:0000256" key="1">
    <source>
        <dbReference type="SAM" id="Phobius"/>
    </source>
</evidence>
<comment type="caution">
    <text evidence="2">The sequence shown here is derived from an EMBL/GenBank/DDBJ whole genome shotgun (WGS) entry which is preliminary data.</text>
</comment>
<keyword evidence="1" id="KW-0812">Transmembrane</keyword>
<evidence type="ECO:0000313" key="3">
    <source>
        <dbReference type="Proteomes" id="UP000634780"/>
    </source>
</evidence>
<evidence type="ECO:0000313" key="2">
    <source>
        <dbReference type="EMBL" id="MBJ3805743.1"/>
    </source>
</evidence>
<sequence>MKGARLGLRLGLGEPRGSYAVAGVVGGVLQMFRRLAVALVAVLLVTLVVKKPPGAFVKGGVAVAVVLALFALKLTWARATARFGIRRCYVCTGGLVVTNLLGGVRDAVAWRDVTVLNRTATLSLWMTFHRFEIARNGAAPLAFLALGGNPDLAVALPNQAARNGIRP</sequence>
<dbReference type="Proteomes" id="UP000634780">
    <property type="component" value="Unassembled WGS sequence"/>
</dbReference>
<keyword evidence="1" id="KW-0472">Membrane</keyword>
<feature type="transmembrane region" description="Helical" evidence="1">
    <location>
        <begin position="21"/>
        <end position="49"/>
    </location>
</feature>
<reference evidence="2 3" key="1">
    <citation type="submission" date="2020-12" db="EMBL/GenBank/DDBJ databases">
        <title>Streptomyces typhae sp. nov., a novel endophytic actinomycete isolated from the root of cattail pollen (Typha angustifolia L.).</title>
        <authorList>
            <person name="Peng C."/>
            <person name="Liu C."/>
        </authorList>
    </citation>
    <scope>NUCLEOTIDE SEQUENCE [LARGE SCALE GENOMIC DNA]</scope>
    <source>
        <strain evidence="2 3">JCM 4753</strain>
    </source>
</reference>
<protein>
    <submittedName>
        <fullName evidence="2">Uncharacterized protein</fullName>
    </submittedName>
</protein>
<organism evidence="2 3">
    <name type="scientific">Streptomyces flavofungini</name>
    <dbReference type="NCBI Taxonomy" id="68200"/>
    <lineage>
        <taxon>Bacteria</taxon>
        <taxon>Bacillati</taxon>
        <taxon>Actinomycetota</taxon>
        <taxon>Actinomycetes</taxon>
        <taxon>Kitasatosporales</taxon>
        <taxon>Streptomycetaceae</taxon>
        <taxon>Streptomyces</taxon>
    </lineage>
</organism>
<keyword evidence="3" id="KW-1185">Reference proteome</keyword>
<keyword evidence="1" id="KW-1133">Transmembrane helix</keyword>
<proteinExistence type="predicted"/>
<feature type="transmembrane region" description="Helical" evidence="1">
    <location>
        <begin position="55"/>
        <end position="76"/>
    </location>
</feature>
<accession>A0ABS0WXT2</accession>
<dbReference type="EMBL" id="JAEKOZ010000001">
    <property type="protein sequence ID" value="MBJ3805743.1"/>
    <property type="molecule type" value="Genomic_DNA"/>
</dbReference>
<gene>
    <name evidence="2" type="ORF">JGB26_01150</name>
</gene>